<dbReference type="AlphaFoldDB" id="A0A5C8PTL5"/>
<dbReference type="PANTHER" id="PTHR33376:SF15">
    <property type="entry name" value="BLL6794 PROTEIN"/>
    <property type="match status" value="1"/>
</dbReference>
<evidence type="ECO:0000313" key="4">
    <source>
        <dbReference type="Proteomes" id="UP000321638"/>
    </source>
</evidence>
<name>A0A5C8PTL5_9HYPH</name>
<feature type="chain" id="PRO_5023143803" evidence="2">
    <location>
        <begin position="26"/>
        <end position="340"/>
    </location>
</feature>
<evidence type="ECO:0000313" key="3">
    <source>
        <dbReference type="EMBL" id="TXL81702.1"/>
    </source>
</evidence>
<dbReference type="Pfam" id="PF03480">
    <property type="entry name" value="DctP"/>
    <property type="match status" value="1"/>
</dbReference>
<dbReference type="Proteomes" id="UP000321638">
    <property type="component" value="Unassembled WGS sequence"/>
</dbReference>
<sequence>MKLGQASLAGAALAAILAIAPAAVAQITIKIADSLPVGHYVSQYFTKPWMEAVTKQTNGKVTFEYYPAEQLGKAKDMLALTQSGVADIAYVVPSFVPEKMPMSPVAELPLAEAIGCRGAEAYTRLVNRDSQLRKLDFDANRVRPLLVQSLPPYQIFTARKISSLKELEGMKIRVTGSAKAAVMQRVGAVPVQIPTPEVREALSRGTVDGMMFVYTSLFPYDLHPLVKSATTEVNFGGWISSYVISDRKWKSLPAGVQGAMTTLADKYNREGCEKVMADDLRDRERLVQGGVSLLRLSDAEKADFAQRTRTVAEQWAADLDKRGRPGSAVLKEYRDELAKN</sequence>
<reference evidence="3 4" key="1">
    <citation type="submission" date="2019-06" db="EMBL/GenBank/DDBJ databases">
        <title>New taxonomy in bacterial strain CC-CFT640, isolated from vineyard.</title>
        <authorList>
            <person name="Lin S.-Y."/>
            <person name="Tsai C.-F."/>
            <person name="Young C.-C."/>
        </authorList>
    </citation>
    <scope>NUCLEOTIDE SEQUENCE [LARGE SCALE GENOMIC DNA]</scope>
    <source>
        <strain evidence="3 4">CC-CFT640</strain>
    </source>
</reference>
<dbReference type="GO" id="GO:0055085">
    <property type="term" value="P:transmembrane transport"/>
    <property type="evidence" value="ECO:0007669"/>
    <property type="project" value="InterPro"/>
</dbReference>
<dbReference type="OrthoDB" id="7822595at2"/>
<dbReference type="Gene3D" id="3.40.190.170">
    <property type="entry name" value="Bacterial extracellular solute-binding protein, family 7"/>
    <property type="match status" value="1"/>
</dbReference>
<protein>
    <submittedName>
        <fullName evidence="3">C4-dicarboxylate ABC transporter</fullName>
    </submittedName>
</protein>
<organism evidence="3 4">
    <name type="scientific">Vineibacter terrae</name>
    <dbReference type="NCBI Taxonomy" id="2586908"/>
    <lineage>
        <taxon>Bacteria</taxon>
        <taxon>Pseudomonadati</taxon>
        <taxon>Pseudomonadota</taxon>
        <taxon>Alphaproteobacteria</taxon>
        <taxon>Hyphomicrobiales</taxon>
        <taxon>Vineibacter</taxon>
    </lineage>
</organism>
<feature type="signal peptide" evidence="2">
    <location>
        <begin position="1"/>
        <end position="25"/>
    </location>
</feature>
<proteinExistence type="predicted"/>
<dbReference type="InterPro" id="IPR018389">
    <property type="entry name" value="DctP_fam"/>
</dbReference>
<dbReference type="NCBIfam" id="NF037995">
    <property type="entry name" value="TRAP_S1"/>
    <property type="match status" value="1"/>
</dbReference>
<dbReference type="InterPro" id="IPR038404">
    <property type="entry name" value="TRAP_DctP_sf"/>
</dbReference>
<dbReference type="RefSeq" id="WP_147845610.1">
    <property type="nucleotide sequence ID" value="NZ_VDUZ01000003.1"/>
</dbReference>
<dbReference type="PANTHER" id="PTHR33376">
    <property type="match status" value="1"/>
</dbReference>
<comment type="caution">
    <text evidence="3">The sequence shown here is derived from an EMBL/GenBank/DDBJ whole genome shotgun (WGS) entry which is preliminary data.</text>
</comment>
<gene>
    <name evidence="3" type="ORF">FHP25_04005</name>
</gene>
<accession>A0A5C8PTL5</accession>
<evidence type="ECO:0000256" key="2">
    <source>
        <dbReference type="SAM" id="SignalP"/>
    </source>
</evidence>
<keyword evidence="4" id="KW-1185">Reference proteome</keyword>
<keyword evidence="1 2" id="KW-0732">Signal</keyword>
<dbReference type="CDD" id="cd13601">
    <property type="entry name" value="PBP2_TRAP_DctP1_3_4_like"/>
    <property type="match status" value="1"/>
</dbReference>
<evidence type="ECO:0000256" key="1">
    <source>
        <dbReference type="ARBA" id="ARBA00022729"/>
    </source>
</evidence>
<dbReference type="EMBL" id="VDUZ01000003">
    <property type="protein sequence ID" value="TXL81702.1"/>
    <property type="molecule type" value="Genomic_DNA"/>
</dbReference>